<dbReference type="Pfam" id="PF19047">
    <property type="entry name" value="HOOK_N"/>
    <property type="match status" value="1"/>
</dbReference>
<dbReference type="SUPFAM" id="SSF116907">
    <property type="entry name" value="Hook domain"/>
    <property type="match status" value="1"/>
</dbReference>
<evidence type="ECO:0000256" key="5">
    <source>
        <dbReference type="ARBA" id="ARBA00023054"/>
    </source>
</evidence>
<feature type="domain" description="HOOK N-terminal" evidence="7">
    <location>
        <begin position="16"/>
        <end position="138"/>
    </location>
</feature>
<accession>A0A0D8XKS9</accession>
<comment type="similarity">
    <text evidence="2">Belongs to the hook family.</text>
</comment>
<dbReference type="AlphaFoldDB" id="A0A0D8XKS9"/>
<organism evidence="8 9">
    <name type="scientific">Dictyocaulus viviparus</name>
    <name type="common">Bovine lungworm</name>
    <dbReference type="NCBI Taxonomy" id="29172"/>
    <lineage>
        <taxon>Eukaryota</taxon>
        <taxon>Metazoa</taxon>
        <taxon>Ecdysozoa</taxon>
        <taxon>Nematoda</taxon>
        <taxon>Chromadorea</taxon>
        <taxon>Rhabditida</taxon>
        <taxon>Rhabditina</taxon>
        <taxon>Rhabditomorpha</taxon>
        <taxon>Strongyloidea</taxon>
        <taxon>Metastrongylidae</taxon>
        <taxon>Dictyocaulus</taxon>
    </lineage>
</organism>
<reference evidence="9" key="2">
    <citation type="journal article" date="2016" name="Sci. Rep.">
        <title>Dictyocaulus viviparus genome, variome and transcriptome elucidate lungworm biology and support future intervention.</title>
        <authorList>
            <person name="McNulty S.N."/>
            <person name="Strube C."/>
            <person name="Rosa B.A."/>
            <person name="Martin J.C."/>
            <person name="Tyagi R."/>
            <person name="Choi Y.J."/>
            <person name="Wang Q."/>
            <person name="Hallsworth Pepin K."/>
            <person name="Zhang X."/>
            <person name="Ozersky P."/>
            <person name="Wilson R.K."/>
            <person name="Sternberg P.W."/>
            <person name="Gasser R.B."/>
            <person name="Mitreva M."/>
        </authorList>
    </citation>
    <scope>NUCLEOTIDE SEQUENCE [LARGE SCALE GENOMIC DNA]</scope>
    <source>
        <strain evidence="9">HannoverDv2000</strain>
    </source>
</reference>
<evidence type="ECO:0000313" key="9">
    <source>
        <dbReference type="Proteomes" id="UP000053766"/>
    </source>
</evidence>
<dbReference type="Proteomes" id="UP000053766">
    <property type="component" value="Unassembled WGS sequence"/>
</dbReference>
<evidence type="ECO:0000259" key="7">
    <source>
        <dbReference type="Pfam" id="PF19047"/>
    </source>
</evidence>
<dbReference type="GO" id="GO:0005813">
    <property type="term" value="C:centrosome"/>
    <property type="evidence" value="ECO:0007669"/>
    <property type="project" value="TreeGrafter"/>
</dbReference>
<keyword evidence="4" id="KW-0493">Microtubule</keyword>
<dbReference type="GO" id="GO:0031122">
    <property type="term" value="P:cytoplasmic microtubule organization"/>
    <property type="evidence" value="ECO:0007669"/>
    <property type="project" value="TreeGrafter"/>
</dbReference>
<evidence type="ECO:0000256" key="4">
    <source>
        <dbReference type="ARBA" id="ARBA00022701"/>
    </source>
</evidence>
<dbReference type="PANTHER" id="PTHR18947">
    <property type="entry name" value="HOOK PROTEINS"/>
    <property type="match status" value="1"/>
</dbReference>
<dbReference type="InterPro" id="IPR043936">
    <property type="entry name" value="HOOK_N"/>
</dbReference>
<dbReference type="GO" id="GO:0030705">
    <property type="term" value="P:cytoskeleton-dependent intracellular transport"/>
    <property type="evidence" value="ECO:0007669"/>
    <property type="project" value="InterPro"/>
</dbReference>
<name>A0A0D8XKS9_DICVI</name>
<evidence type="ECO:0000256" key="6">
    <source>
        <dbReference type="ARBA" id="ARBA00023212"/>
    </source>
</evidence>
<dbReference type="CDD" id="cd22211">
    <property type="entry name" value="HkD_SF"/>
    <property type="match status" value="1"/>
</dbReference>
<evidence type="ECO:0000256" key="3">
    <source>
        <dbReference type="ARBA" id="ARBA00022490"/>
    </source>
</evidence>
<sequence length="194" mass="21816">MKSLNFTFLSLEPSCLRSGRAFAEVLHGIDEQFFSDVWMEKIAQYESNSNWRVKANNLRKLTRSLGEYYEEHVHRIIKGTNLLDIDEMEFAEAGSPKELLKMAVLIVGAAFLGRTQKQFVDGIACLDANVQRAVMTAINYVMGISKKSEIPTSLVEGSADTVDYFLTLKAIAGLMEVMAKKTDAKLICYLKKYV</sequence>
<keyword evidence="9" id="KW-1185">Reference proteome</keyword>
<reference evidence="8 9" key="1">
    <citation type="submission" date="2013-11" db="EMBL/GenBank/DDBJ databases">
        <title>Draft genome of the bovine lungworm Dictyocaulus viviparus.</title>
        <authorList>
            <person name="Mitreva M."/>
        </authorList>
    </citation>
    <scope>NUCLEOTIDE SEQUENCE [LARGE SCALE GENOMIC DNA]</scope>
    <source>
        <strain evidence="8 9">HannoverDv2000</strain>
    </source>
</reference>
<dbReference type="InterPro" id="IPR036872">
    <property type="entry name" value="CH_dom_sf"/>
</dbReference>
<dbReference type="PANTHER" id="PTHR18947:SF39">
    <property type="entry name" value="PROTEIN HOOK"/>
    <property type="match status" value="1"/>
</dbReference>
<dbReference type="GO" id="GO:0005737">
    <property type="term" value="C:cytoplasm"/>
    <property type="evidence" value="ECO:0007669"/>
    <property type="project" value="TreeGrafter"/>
</dbReference>
<evidence type="ECO:0000313" key="8">
    <source>
        <dbReference type="EMBL" id="KJH44419.1"/>
    </source>
</evidence>
<keyword evidence="3" id="KW-0963">Cytoplasm</keyword>
<dbReference type="OrthoDB" id="5856808at2759"/>
<dbReference type="GO" id="GO:0008017">
    <property type="term" value="F:microtubule binding"/>
    <property type="evidence" value="ECO:0007669"/>
    <property type="project" value="TreeGrafter"/>
</dbReference>
<evidence type="ECO:0000256" key="2">
    <source>
        <dbReference type="ARBA" id="ARBA00006946"/>
    </source>
</evidence>
<dbReference type="Gene3D" id="1.10.418.10">
    <property type="entry name" value="Calponin-like domain"/>
    <property type="match status" value="1"/>
</dbReference>
<dbReference type="EMBL" id="KN716475">
    <property type="protein sequence ID" value="KJH44419.1"/>
    <property type="molecule type" value="Genomic_DNA"/>
</dbReference>
<proteinExistence type="inferred from homology"/>
<keyword evidence="6" id="KW-0206">Cytoskeleton</keyword>
<evidence type="ECO:0000256" key="1">
    <source>
        <dbReference type="ARBA" id="ARBA00004245"/>
    </source>
</evidence>
<gene>
    <name evidence="8" type="ORF">DICVIV_09553</name>
</gene>
<dbReference type="GO" id="GO:0051959">
    <property type="term" value="F:dynein light intermediate chain binding"/>
    <property type="evidence" value="ECO:0007669"/>
    <property type="project" value="TreeGrafter"/>
</dbReference>
<keyword evidence="5" id="KW-0175">Coiled coil</keyword>
<dbReference type="GO" id="GO:0005874">
    <property type="term" value="C:microtubule"/>
    <property type="evidence" value="ECO:0007669"/>
    <property type="project" value="UniProtKB-KW"/>
</dbReference>
<comment type="subcellular location">
    <subcellularLocation>
        <location evidence="1">Cytoplasm</location>
        <location evidence="1">Cytoskeleton</location>
    </subcellularLocation>
</comment>
<protein>
    <recommendedName>
        <fullName evidence="7">HOOK N-terminal domain-containing protein</fullName>
    </recommendedName>
</protein>
<dbReference type="STRING" id="29172.A0A0D8XKS9"/>